<evidence type="ECO:0000313" key="2">
    <source>
        <dbReference type="EMBL" id="MBB2900591.1"/>
    </source>
</evidence>
<evidence type="ECO:0000256" key="1">
    <source>
        <dbReference type="SAM" id="MobiDB-lite"/>
    </source>
</evidence>
<proteinExistence type="predicted"/>
<reference evidence="2 3" key="1">
    <citation type="submission" date="2020-08" db="EMBL/GenBank/DDBJ databases">
        <title>The Agave Microbiome: Exploring the role of microbial communities in plant adaptations to desert environments.</title>
        <authorList>
            <person name="Partida-Martinez L.P."/>
        </authorList>
    </citation>
    <scope>NUCLEOTIDE SEQUENCE [LARGE SCALE GENOMIC DNA]</scope>
    <source>
        <strain evidence="2 3">AS2.23</strain>
    </source>
</reference>
<dbReference type="RefSeq" id="WP_183390791.1">
    <property type="nucleotide sequence ID" value="NZ_JACHVY010000001.1"/>
</dbReference>
<name>A0A7W4TKK4_KINRA</name>
<feature type="region of interest" description="Disordered" evidence="1">
    <location>
        <begin position="23"/>
        <end position="42"/>
    </location>
</feature>
<organism evidence="2 3">
    <name type="scientific">Kineococcus radiotolerans</name>
    <dbReference type="NCBI Taxonomy" id="131568"/>
    <lineage>
        <taxon>Bacteria</taxon>
        <taxon>Bacillati</taxon>
        <taxon>Actinomycetota</taxon>
        <taxon>Actinomycetes</taxon>
        <taxon>Kineosporiales</taxon>
        <taxon>Kineosporiaceae</taxon>
        <taxon>Kineococcus</taxon>
    </lineage>
</organism>
<dbReference type="AlphaFoldDB" id="A0A7W4TKK4"/>
<reference evidence="2 3" key="2">
    <citation type="submission" date="2020-08" db="EMBL/GenBank/DDBJ databases">
        <authorList>
            <person name="Partida-Martinez L."/>
            <person name="Huntemann M."/>
            <person name="Clum A."/>
            <person name="Wang J."/>
            <person name="Palaniappan K."/>
            <person name="Ritter S."/>
            <person name="Chen I.-M."/>
            <person name="Stamatis D."/>
            <person name="Reddy T."/>
            <person name="O'Malley R."/>
            <person name="Daum C."/>
            <person name="Shapiro N."/>
            <person name="Ivanova N."/>
            <person name="Kyrpides N."/>
            <person name="Woyke T."/>
        </authorList>
    </citation>
    <scope>NUCLEOTIDE SEQUENCE [LARGE SCALE GENOMIC DNA]</scope>
    <source>
        <strain evidence="2 3">AS2.23</strain>
    </source>
</reference>
<accession>A0A7W4TKK4</accession>
<feature type="compositionally biased region" description="Basic and acidic residues" evidence="1">
    <location>
        <begin position="32"/>
        <end position="42"/>
    </location>
</feature>
<comment type="caution">
    <text evidence="2">The sequence shown here is derived from an EMBL/GenBank/DDBJ whole genome shotgun (WGS) entry which is preliminary data.</text>
</comment>
<evidence type="ECO:0000313" key="3">
    <source>
        <dbReference type="Proteomes" id="UP000533269"/>
    </source>
</evidence>
<dbReference type="Proteomes" id="UP000533269">
    <property type="component" value="Unassembled WGS sequence"/>
</dbReference>
<sequence length="63" mass="6942">MSLLIVLGLLLVLAVTAPLVGADTRYPGAAPRPDRPRAEKRYRLPRGTATRFAVRRDQLGRTT</sequence>
<gene>
    <name evidence="2" type="ORF">FHR75_001379</name>
</gene>
<protein>
    <submittedName>
        <fullName evidence="2">Uncharacterized protein</fullName>
    </submittedName>
</protein>
<dbReference type="EMBL" id="JACHVY010000001">
    <property type="protein sequence ID" value="MBB2900591.1"/>
    <property type="molecule type" value="Genomic_DNA"/>
</dbReference>